<accession>A0A4Y8KKH5</accession>
<reference evidence="1 2" key="1">
    <citation type="submission" date="2019-03" db="EMBL/GenBank/DDBJ databases">
        <title>Genomics of glacier-inhabiting Cryobacterium strains.</title>
        <authorList>
            <person name="Liu Q."/>
            <person name="Xin Y.-H."/>
        </authorList>
    </citation>
    <scope>NUCLEOTIDE SEQUENCE [LARGE SCALE GENOMIC DNA]</scope>
    <source>
        <strain evidence="1 2">CGMCC 1.4292</strain>
    </source>
</reference>
<protein>
    <recommendedName>
        <fullName evidence="3">DUF559 domain-containing protein</fullName>
    </recommendedName>
</protein>
<keyword evidence="2" id="KW-1185">Reference proteome</keyword>
<dbReference type="AlphaFoldDB" id="A0A4Y8KKH5"/>
<proteinExistence type="predicted"/>
<dbReference type="EMBL" id="SOHQ01000032">
    <property type="protein sequence ID" value="TFD77061.1"/>
    <property type="molecule type" value="Genomic_DNA"/>
</dbReference>
<name>A0A4Y8KKH5_9MICO</name>
<evidence type="ECO:0008006" key="3">
    <source>
        <dbReference type="Google" id="ProtNLM"/>
    </source>
</evidence>
<sequence length="296" mass="33407">MNWSQHFAGANRTIFETAELKVAGATCRVLRDAVDEGTLVRVRRGYYALPATSPHVLEAVRVGGRLGCISAAADAGVFAFEERFAHIHVDPTASRLRAPHDRFQRLANENRDGVELHWDQLRRPDGGNEYRVSLPDALIQVFRCQRPRFALATLENALHQKLLPVAAVAGIFADLPEELQYVRRRVDRRSESGQESVLRWIVLTAGVHCEIQVAIAPIGRVDLLIEGFLVVEADSRKFHDGWERHSADRTRDCALAILGYVTYRALYKDIMYRPERVIAAIMGLLAARNRFRTLFV</sequence>
<evidence type="ECO:0000313" key="2">
    <source>
        <dbReference type="Proteomes" id="UP000298218"/>
    </source>
</evidence>
<comment type="caution">
    <text evidence="1">The sequence shown here is derived from an EMBL/GenBank/DDBJ whole genome shotgun (WGS) entry which is preliminary data.</text>
</comment>
<dbReference type="OrthoDB" id="2594539at2"/>
<gene>
    <name evidence="1" type="ORF">E3T53_12395</name>
</gene>
<dbReference type="RefSeq" id="WP_134173418.1">
    <property type="nucleotide sequence ID" value="NZ_SODI01000001.1"/>
</dbReference>
<organism evidence="1 2">
    <name type="scientific">Cryobacterium psychrophilum</name>
    <dbReference type="NCBI Taxonomy" id="41988"/>
    <lineage>
        <taxon>Bacteria</taxon>
        <taxon>Bacillati</taxon>
        <taxon>Actinomycetota</taxon>
        <taxon>Actinomycetes</taxon>
        <taxon>Micrococcales</taxon>
        <taxon>Microbacteriaceae</taxon>
        <taxon>Cryobacterium</taxon>
    </lineage>
</organism>
<evidence type="ECO:0000313" key="1">
    <source>
        <dbReference type="EMBL" id="TFD77061.1"/>
    </source>
</evidence>
<dbReference type="Proteomes" id="UP000298218">
    <property type="component" value="Unassembled WGS sequence"/>
</dbReference>